<dbReference type="RefSeq" id="WP_117488565.1">
    <property type="nucleotide sequence ID" value="NZ_QVIG01000001.1"/>
</dbReference>
<dbReference type="Proteomes" id="UP000263377">
    <property type="component" value="Unassembled WGS sequence"/>
</dbReference>
<organism evidence="1 2">
    <name type="scientific">Kitasatospora xanthocidica</name>
    <dbReference type="NCBI Taxonomy" id="83382"/>
    <lineage>
        <taxon>Bacteria</taxon>
        <taxon>Bacillati</taxon>
        <taxon>Actinomycetota</taxon>
        <taxon>Actinomycetes</taxon>
        <taxon>Kitasatosporales</taxon>
        <taxon>Streptomycetaceae</taxon>
        <taxon>Kitasatospora</taxon>
    </lineage>
</organism>
<comment type="caution">
    <text evidence="1">The sequence shown here is derived from an EMBL/GenBank/DDBJ whole genome shotgun (WGS) entry which is preliminary data.</text>
</comment>
<dbReference type="AlphaFoldDB" id="A0A372ZX52"/>
<keyword evidence="2" id="KW-1185">Reference proteome</keyword>
<sequence>MDQLFDLSRFNPGHERLLQHVGQIEASLTSGVAHFTRRRLSHLFASVALAPGQDAASFTFRDADFGSLTATAPHLLGQLIFREMRIINRYPQLYLAFE</sequence>
<proteinExistence type="predicted"/>
<accession>A0A372ZX52</accession>
<protein>
    <submittedName>
        <fullName evidence="1">Uncharacterized protein</fullName>
    </submittedName>
</protein>
<gene>
    <name evidence="1" type="ORF">DR950_24060</name>
</gene>
<dbReference type="EMBL" id="QVIG01000001">
    <property type="protein sequence ID" value="RGD60446.1"/>
    <property type="molecule type" value="Genomic_DNA"/>
</dbReference>
<evidence type="ECO:0000313" key="1">
    <source>
        <dbReference type="EMBL" id="RGD60446.1"/>
    </source>
</evidence>
<name>A0A372ZX52_9ACTN</name>
<evidence type="ECO:0000313" key="2">
    <source>
        <dbReference type="Proteomes" id="UP000263377"/>
    </source>
</evidence>
<reference evidence="1 2" key="1">
    <citation type="submission" date="2018-08" db="EMBL/GenBank/DDBJ databases">
        <title>Diversity &amp; Physiological Properties of Lignin-Decomposing Actinobacteria from Soil.</title>
        <authorList>
            <person name="Roh S.G."/>
            <person name="Kim S.B."/>
        </authorList>
    </citation>
    <scope>NUCLEOTIDE SEQUENCE [LARGE SCALE GENOMIC DNA]</scope>
    <source>
        <strain evidence="1 2">MMS17-GH009</strain>
    </source>
</reference>